<dbReference type="Pfam" id="PF01019">
    <property type="entry name" value="G_glu_transpept"/>
    <property type="match status" value="1"/>
</dbReference>
<dbReference type="PRINTS" id="PR01210">
    <property type="entry name" value="GGTRANSPTASE"/>
</dbReference>
<dbReference type="UniPathway" id="UPA00204"/>
<dbReference type="InterPro" id="IPR029055">
    <property type="entry name" value="Ntn_hydrolases_N"/>
</dbReference>
<keyword evidence="6" id="KW-0865">Zymogen</keyword>
<dbReference type="EC" id="3.4.19.13" evidence="6"/>
<evidence type="ECO:0000256" key="3">
    <source>
        <dbReference type="ARBA" id="ARBA00047417"/>
    </source>
</evidence>
<keyword evidence="6 7" id="KW-0808">Transferase</keyword>
<dbReference type="GO" id="GO:0103068">
    <property type="term" value="F:leukotriene C4 gamma-glutamyl transferase activity"/>
    <property type="evidence" value="ECO:0007669"/>
    <property type="project" value="UniProtKB-EC"/>
</dbReference>
<dbReference type="InterPro" id="IPR043138">
    <property type="entry name" value="GGT_lsub"/>
</dbReference>
<comment type="catalytic activity">
    <reaction evidence="2 6">
        <text>glutathione + H2O = L-cysteinylglycine + L-glutamate</text>
        <dbReference type="Rhea" id="RHEA:28807"/>
        <dbReference type="ChEBI" id="CHEBI:15377"/>
        <dbReference type="ChEBI" id="CHEBI:29985"/>
        <dbReference type="ChEBI" id="CHEBI:57925"/>
        <dbReference type="ChEBI" id="CHEBI:61694"/>
        <dbReference type="EC" id="3.4.19.13"/>
    </reaction>
</comment>
<dbReference type="InterPro" id="IPR043137">
    <property type="entry name" value="GGT_ssub_C"/>
</dbReference>
<dbReference type="InterPro" id="IPR000101">
    <property type="entry name" value="GGT_peptidase"/>
</dbReference>
<dbReference type="NCBIfam" id="TIGR00066">
    <property type="entry name" value="g_glut_trans"/>
    <property type="match status" value="1"/>
</dbReference>
<evidence type="ECO:0000313" key="8">
    <source>
        <dbReference type="Proteomes" id="UP000244081"/>
    </source>
</evidence>
<dbReference type="GO" id="GO:0006750">
    <property type="term" value="P:glutathione biosynthetic process"/>
    <property type="evidence" value="ECO:0007669"/>
    <property type="project" value="UniProtKB-KW"/>
</dbReference>
<dbReference type="Gene3D" id="1.10.246.130">
    <property type="match status" value="1"/>
</dbReference>
<dbReference type="OrthoDB" id="9781342at2"/>
<dbReference type="GO" id="GO:0006751">
    <property type="term" value="P:glutathione catabolic process"/>
    <property type="evidence" value="ECO:0007669"/>
    <property type="project" value="UniProtKB-UniRule"/>
</dbReference>
<sequence length="530" mass="55518">MHRNFQLPGRSPVHARTAVAATSHPLATSAALDVLRSGGNAADAAVAALAVQCVVEPHMTGIGGDCFAIVAEPDGTVRGLNGSGRAPAQATPERLSEAGLREIADDSIHAVTVPGAIKAWETLLASHGSWSMARVLAQSIDYAENGFPVAPRVGSDWARLVGLLQRDEGAIRHYLVDGEAPAVGSLHRLPALAETLRAIADQGASAFYEGPIAAEIAATVRAKGGFLSEEDLAGIDVVAVDPVASDYRGVTMLELPPNGHGVTALILLNILENFDLNGLDPDGPERFHLEMEAARLAYSIRDLHVADPDAMTVSLKDLVSKEFAARLAARIDPAARIEGLPTDILTPDSDTVYLSVVDGEGMAVSLINSLYCGFGVGVATPKSGILLQNRGACFRLQPGHPNCIGPRKRPLHTIIPAMALKADKPWLSFGVMGGAYQPCGHAHVLGNIVDYGMDVQQAIDAPRIFFDGIDGPLLVEAAIGEATRVGLRERGHRLNDVAAPLGGSQAIMIGDDGVRVAGSDPRKDGCALGW</sequence>
<dbReference type="AlphaFoldDB" id="A0A2T5VHT7"/>
<dbReference type="SUPFAM" id="SSF56235">
    <property type="entry name" value="N-terminal nucleophile aminohydrolases (Ntn hydrolases)"/>
    <property type="match status" value="1"/>
</dbReference>
<dbReference type="RefSeq" id="WP_107988770.1">
    <property type="nucleotide sequence ID" value="NZ_QAYG01000001.1"/>
</dbReference>
<comment type="catalytic activity">
    <reaction evidence="3 6">
        <text>an N-terminal (5-L-glutamyl)-[peptide] + an alpha-amino acid = 5-L-glutamyl amino acid + an N-terminal L-alpha-aminoacyl-[peptide]</text>
        <dbReference type="Rhea" id="RHEA:23904"/>
        <dbReference type="Rhea" id="RHEA-COMP:9780"/>
        <dbReference type="Rhea" id="RHEA-COMP:9795"/>
        <dbReference type="ChEBI" id="CHEBI:77644"/>
        <dbReference type="ChEBI" id="CHEBI:78597"/>
        <dbReference type="ChEBI" id="CHEBI:78599"/>
        <dbReference type="ChEBI" id="CHEBI:78608"/>
        <dbReference type="EC" id="2.3.2.2"/>
    </reaction>
</comment>
<evidence type="ECO:0000256" key="4">
    <source>
        <dbReference type="PIRSR" id="PIRSR600101-1"/>
    </source>
</evidence>
<evidence type="ECO:0000256" key="5">
    <source>
        <dbReference type="PIRSR" id="PIRSR600101-2"/>
    </source>
</evidence>
<dbReference type="PANTHER" id="PTHR43881">
    <property type="entry name" value="GAMMA-GLUTAMYLTRANSPEPTIDASE (AFU_ORTHOLOGUE AFUA_4G13580)"/>
    <property type="match status" value="1"/>
</dbReference>
<accession>A0A2T5VHT7</accession>
<evidence type="ECO:0000313" key="7">
    <source>
        <dbReference type="EMBL" id="PTW63321.1"/>
    </source>
</evidence>
<keyword evidence="6" id="KW-0378">Hydrolase</keyword>
<protein>
    <recommendedName>
        <fullName evidence="6">Glutathione hydrolase proenzyme</fullName>
        <ecNumber evidence="6">2.3.2.2</ecNumber>
        <ecNumber evidence="6">3.4.19.13</ecNumber>
    </recommendedName>
    <component>
        <recommendedName>
            <fullName evidence="6">Glutathione hydrolase large chain</fullName>
        </recommendedName>
    </component>
    <component>
        <recommendedName>
            <fullName evidence="6">Glutathione hydrolase small chain</fullName>
        </recommendedName>
    </component>
</protein>
<name>A0A2T5VHT7_9HYPH</name>
<keyword evidence="8" id="KW-1185">Reference proteome</keyword>
<evidence type="ECO:0000256" key="2">
    <source>
        <dbReference type="ARBA" id="ARBA00001089"/>
    </source>
</evidence>
<comment type="pathway">
    <text evidence="6">Sulfur metabolism; glutathione metabolism.</text>
</comment>
<dbReference type="EMBL" id="QAYG01000001">
    <property type="protein sequence ID" value="PTW63321.1"/>
    <property type="molecule type" value="Genomic_DNA"/>
</dbReference>
<feature type="binding site" evidence="5">
    <location>
        <position position="434"/>
    </location>
    <ligand>
        <name>L-glutamate</name>
        <dbReference type="ChEBI" id="CHEBI:29985"/>
    </ligand>
</feature>
<dbReference type="Gene3D" id="3.60.20.40">
    <property type="match status" value="1"/>
</dbReference>
<comment type="similarity">
    <text evidence="6">Belongs to the gamma-glutamyltransferase family.</text>
</comment>
<feature type="active site" description="Nucleophile" evidence="4">
    <location>
        <position position="351"/>
    </location>
</feature>
<evidence type="ECO:0000256" key="6">
    <source>
        <dbReference type="RuleBase" id="RU368036"/>
    </source>
</evidence>
<comment type="PTM">
    <text evidence="6">Cleaved by autocatalysis into a large and a small subunit.</text>
</comment>
<dbReference type="EC" id="2.3.2.2" evidence="6"/>
<keyword evidence="6" id="KW-0317">Glutathione biosynthesis</keyword>
<gene>
    <name evidence="7" type="ORF">C8N35_1011372</name>
</gene>
<comment type="catalytic activity">
    <reaction evidence="1 6">
        <text>an S-substituted glutathione + H2O = an S-substituted L-cysteinylglycine + L-glutamate</text>
        <dbReference type="Rhea" id="RHEA:59468"/>
        <dbReference type="ChEBI" id="CHEBI:15377"/>
        <dbReference type="ChEBI" id="CHEBI:29985"/>
        <dbReference type="ChEBI" id="CHEBI:90779"/>
        <dbReference type="ChEBI" id="CHEBI:143103"/>
        <dbReference type="EC" id="3.4.19.13"/>
    </reaction>
</comment>
<dbReference type="PANTHER" id="PTHR43881:SF1">
    <property type="entry name" value="GAMMA-GLUTAMYLTRANSPEPTIDASE (AFU_ORTHOLOGUE AFUA_4G13580)"/>
    <property type="match status" value="1"/>
</dbReference>
<dbReference type="GO" id="GO:0036374">
    <property type="term" value="F:glutathione hydrolase activity"/>
    <property type="evidence" value="ECO:0007669"/>
    <property type="project" value="UniProtKB-UniRule"/>
</dbReference>
<keyword evidence="6" id="KW-0012">Acyltransferase</keyword>
<dbReference type="Proteomes" id="UP000244081">
    <property type="component" value="Unassembled WGS sequence"/>
</dbReference>
<comment type="subunit">
    <text evidence="6">This enzyme consists of two polypeptide chains, which are synthesized in precursor form from a single polypeptide.</text>
</comment>
<dbReference type="InterPro" id="IPR052896">
    <property type="entry name" value="GGT-like_enzyme"/>
</dbReference>
<organism evidence="7 8">
    <name type="scientific">Breoghania corrubedonensis</name>
    <dbReference type="NCBI Taxonomy" id="665038"/>
    <lineage>
        <taxon>Bacteria</taxon>
        <taxon>Pseudomonadati</taxon>
        <taxon>Pseudomonadota</taxon>
        <taxon>Alphaproteobacteria</taxon>
        <taxon>Hyphomicrobiales</taxon>
        <taxon>Stappiaceae</taxon>
        <taxon>Breoghania</taxon>
    </lineage>
</organism>
<reference evidence="7 8" key="1">
    <citation type="submission" date="2018-04" db="EMBL/GenBank/DDBJ databases">
        <title>Genomic Encyclopedia of Archaeal and Bacterial Type Strains, Phase II (KMG-II): from individual species to whole genera.</title>
        <authorList>
            <person name="Goeker M."/>
        </authorList>
    </citation>
    <scope>NUCLEOTIDE SEQUENCE [LARGE SCALE GENOMIC DNA]</scope>
    <source>
        <strain evidence="7 8">DSM 23382</strain>
    </source>
</reference>
<comment type="caution">
    <text evidence="7">The sequence shown here is derived from an EMBL/GenBank/DDBJ whole genome shotgun (WGS) entry which is preliminary data.</text>
</comment>
<evidence type="ECO:0000256" key="1">
    <source>
        <dbReference type="ARBA" id="ARBA00001049"/>
    </source>
</evidence>
<proteinExistence type="inferred from homology"/>